<keyword evidence="2" id="KW-1185">Reference proteome</keyword>
<comment type="caution">
    <text evidence="1">The sequence shown here is derived from an EMBL/GenBank/DDBJ whole genome shotgun (WGS) entry which is preliminary data.</text>
</comment>
<proteinExistence type="predicted"/>
<dbReference type="Proteomes" id="UP000789702">
    <property type="component" value="Unassembled WGS sequence"/>
</dbReference>
<organism evidence="1 2">
    <name type="scientific">Dentiscutata heterogama</name>
    <dbReference type="NCBI Taxonomy" id="1316150"/>
    <lineage>
        <taxon>Eukaryota</taxon>
        <taxon>Fungi</taxon>
        <taxon>Fungi incertae sedis</taxon>
        <taxon>Mucoromycota</taxon>
        <taxon>Glomeromycotina</taxon>
        <taxon>Glomeromycetes</taxon>
        <taxon>Diversisporales</taxon>
        <taxon>Gigasporaceae</taxon>
        <taxon>Dentiscutata</taxon>
    </lineage>
</organism>
<accession>A0ACA9L2U8</accession>
<evidence type="ECO:0000313" key="2">
    <source>
        <dbReference type="Proteomes" id="UP000789702"/>
    </source>
</evidence>
<dbReference type="EMBL" id="CAJVPU010002791">
    <property type="protein sequence ID" value="CAG8507688.1"/>
    <property type="molecule type" value="Genomic_DNA"/>
</dbReference>
<evidence type="ECO:0000313" key="1">
    <source>
        <dbReference type="EMBL" id="CAG8507688.1"/>
    </source>
</evidence>
<sequence>MYIIDTFDVKGRIAIADLLCLDQYVNRKCHPDAFDIRHSSLEESGGRTIKVTISVVDFFEVDTTFMHLNLCGNKKLLMF</sequence>
<protein>
    <submittedName>
        <fullName evidence="1">4735_t:CDS:1</fullName>
    </submittedName>
</protein>
<name>A0ACA9L2U8_9GLOM</name>
<reference evidence="1" key="1">
    <citation type="submission" date="2021-06" db="EMBL/GenBank/DDBJ databases">
        <authorList>
            <person name="Kallberg Y."/>
            <person name="Tangrot J."/>
            <person name="Rosling A."/>
        </authorList>
    </citation>
    <scope>NUCLEOTIDE SEQUENCE</scope>
    <source>
        <strain evidence="1">IL203A</strain>
    </source>
</reference>
<gene>
    <name evidence="1" type="ORF">DHETER_LOCUS3307</name>
</gene>